<evidence type="ECO:0000313" key="3">
    <source>
        <dbReference type="Proteomes" id="UP001596012"/>
    </source>
</evidence>
<dbReference type="InterPro" id="IPR011990">
    <property type="entry name" value="TPR-like_helical_dom_sf"/>
</dbReference>
<gene>
    <name evidence="2" type="ORF">ACFPH6_08795</name>
</gene>
<comment type="caution">
    <text evidence="2">The sequence shown here is derived from an EMBL/GenBank/DDBJ whole genome shotgun (WGS) entry which is preliminary data.</text>
</comment>
<accession>A0ABV8YH80</accession>
<keyword evidence="3" id="KW-1185">Reference proteome</keyword>
<feature type="region of interest" description="Disordered" evidence="1">
    <location>
        <begin position="144"/>
        <end position="171"/>
    </location>
</feature>
<reference evidence="3" key="1">
    <citation type="journal article" date="2019" name="Int. J. Syst. Evol. Microbiol.">
        <title>The Global Catalogue of Microorganisms (GCM) 10K type strain sequencing project: providing services to taxonomists for standard genome sequencing and annotation.</title>
        <authorList>
            <consortium name="The Broad Institute Genomics Platform"/>
            <consortium name="The Broad Institute Genome Sequencing Center for Infectious Disease"/>
            <person name="Wu L."/>
            <person name="Ma J."/>
        </authorList>
    </citation>
    <scope>NUCLEOTIDE SEQUENCE [LARGE SCALE GENOMIC DNA]</scope>
    <source>
        <strain evidence="3">DT43</strain>
    </source>
</reference>
<dbReference type="Gene3D" id="1.25.40.10">
    <property type="entry name" value="Tetratricopeptide repeat domain"/>
    <property type="match status" value="1"/>
</dbReference>
<dbReference type="SUPFAM" id="SSF48452">
    <property type="entry name" value="TPR-like"/>
    <property type="match status" value="1"/>
</dbReference>
<dbReference type="Proteomes" id="UP001596012">
    <property type="component" value="Unassembled WGS sequence"/>
</dbReference>
<evidence type="ECO:0000313" key="2">
    <source>
        <dbReference type="EMBL" id="MFC4464652.1"/>
    </source>
</evidence>
<organism evidence="2 3">
    <name type="scientific">Streptomyces xiangluensis</name>
    <dbReference type="NCBI Taxonomy" id="2665720"/>
    <lineage>
        <taxon>Bacteria</taxon>
        <taxon>Bacillati</taxon>
        <taxon>Actinomycetota</taxon>
        <taxon>Actinomycetes</taxon>
        <taxon>Kitasatosporales</taxon>
        <taxon>Streptomycetaceae</taxon>
        <taxon>Streptomyces</taxon>
    </lineage>
</organism>
<evidence type="ECO:0008006" key="4">
    <source>
        <dbReference type="Google" id="ProtNLM"/>
    </source>
</evidence>
<evidence type="ECO:0000256" key="1">
    <source>
        <dbReference type="SAM" id="MobiDB-lite"/>
    </source>
</evidence>
<dbReference type="RefSeq" id="WP_386339787.1">
    <property type="nucleotide sequence ID" value="NZ_JBHSFG010000016.1"/>
</dbReference>
<name>A0ABV8YH80_9ACTN</name>
<protein>
    <recommendedName>
        <fullName evidence="4">Transcriptional regulator</fullName>
    </recommendedName>
</protein>
<proteinExistence type="predicted"/>
<sequence>MTVPQWSVYSGQLRADIAHAASGQGRRVSAGMVDRIAAQVTDLQRADDTHGGGDLIIEAEAHPSFVTRLLDHGSYTEAQERRLFARAADLSRMAGWMAFDDGRHAAAQLYFAAALRAAHTSGDVLLGANVLPFAAVQHYSVGNPSTPTRWSAPRRAPYEAAPPRPWTRCSPPRQARALAKAGDAPACYRALNRAADLLDEDRRDDDPPWAYWVEQAEIDMLTGSSLLDLGRPAEAQVKFRAADAAYGPGYVRTHALYLTRMATAQLQQRDVDAACGSATQALDLLADINSARSIDHVQTFAKQLLPYQSTPVAREFLERARTAIAL</sequence>
<dbReference type="EMBL" id="JBHSFG010000016">
    <property type="protein sequence ID" value="MFC4464652.1"/>
    <property type="molecule type" value="Genomic_DNA"/>
</dbReference>